<sequence>MSNRDFSQLVLGTEAPSLEQRENVVRNGLQDWRYEAGYIRVHAVKAISKSAAYAAVSYASKGERFLTYAAISLSCRRKGDGHWLTAEAFLANASIPFTMTDCPDDIFAAGNATGLNAKVDQGWLTSCMQSRKVRLNIQALKKGQIFKLDDNAPSKMIAGAQATYAVVVSKKSARFIAPSARKAMEGAATDLLEHYSPVPGQTVPTFVDLQGYTEAGELVFDLSGPNPVLKGRLVVGAKATLLKRAKDDLDRKFRTAFDQFDFASKFTTGAWLS</sequence>
<dbReference type="EMBL" id="WOWR01000018">
    <property type="protein sequence ID" value="KAF0254010.1"/>
    <property type="molecule type" value="Genomic_DNA"/>
</dbReference>
<dbReference type="Proteomes" id="UP000442695">
    <property type="component" value="Unassembled WGS sequence"/>
</dbReference>
<reference evidence="1 2" key="1">
    <citation type="submission" date="2019-12" db="EMBL/GenBank/DDBJ databases">
        <authorList>
            <person name="Woiski C."/>
        </authorList>
    </citation>
    <scope>NUCLEOTIDE SEQUENCE [LARGE SCALE GENOMIC DNA]</scope>
    <source>
        <strain evidence="1 2">BOE100</strain>
    </source>
</reference>
<evidence type="ECO:0000313" key="1">
    <source>
        <dbReference type="EMBL" id="KAF0254010.1"/>
    </source>
</evidence>
<gene>
    <name evidence="1" type="ORF">GN299_15170</name>
</gene>
<dbReference type="AlphaFoldDB" id="A0A7V8EFR9"/>
<protein>
    <submittedName>
        <fullName evidence="1">Uncharacterized protein</fullName>
    </submittedName>
</protein>
<proteinExistence type="predicted"/>
<comment type="caution">
    <text evidence="1">The sequence shown here is derived from an EMBL/GenBank/DDBJ whole genome shotgun (WGS) entry which is preliminary data.</text>
</comment>
<name>A0A7V8EFR9_PSEPU</name>
<evidence type="ECO:0000313" key="2">
    <source>
        <dbReference type="Proteomes" id="UP000442695"/>
    </source>
</evidence>
<organism evidence="1 2">
    <name type="scientific">Pseudomonas putida</name>
    <name type="common">Arthrobacter siderocapsulatus</name>
    <dbReference type="NCBI Taxonomy" id="303"/>
    <lineage>
        <taxon>Bacteria</taxon>
        <taxon>Pseudomonadati</taxon>
        <taxon>Pseudomonadota</taxon>
        <taxon>Gammaproteobacteria</taxon>
        <taxon>Pseudomonadales</taxon>
        <taxon>Pseudomonadaceae</taxon>
        <taxon>Pseudomonas</taxon>
    </lineage>
</organism>
<dbReference type="RefSeq" id="WP_156859137.1">
    <property type="nucleotide sequence ID" value="NZ_WOWR01000018.1"/>
</dbReference>
<accession>A0A7V8EFR9</accession>